<name>A0A7Y0X5Y7_VIBPH</name>
<gene>
    <name evidence="2" type="ORF">HKB21_12120</name>
</gene>
<keyword evidence="1" id="KW-0175">Coiled coil</keyword>
<sequence length="87" mass="9600">MKDNNHEAVQKAVSTLENLIEVFEKNNEKTLANEAKKALAVLHDEVNKKSTLSFIDIVQAISKVTSIAELILQLPAFVEAIKTLSLP</sequence>
<evidence type="ECO:0000256" key="1">
    <source>
        <dbReference type="SAM" id="Coils"/>
    </source>
</evidence>
<comment type="caution">
    <text evidence="2">The sequence shown here is derived from an EMBL/GenBank/DDBJ whole genome shotgun (WGS) entry which is preliminary data.</text>
</comment>
<feature type="coiled-coil region" evidence="1">
    <location>
        <begin position="6"/>
        <end position="33"/>
    </location>
</feature>
<proteinExistence type="predicted"/>
<protein>
    <submittedName>
        <fullName evidence="2">Uncharacterized protein</fullName>
    </submittedName>
</protein>
<dbReference type="EMBL" id="JABCLD010001111">
    <property type="protein sequence ID" value="NMU26371.1"/>
    <property type="molecule type" value="Genomic_DNA"/>
</dbReference>
<evidence type="ECO:0000313" key="2">
    <source>
        <dbReference type="EMBL" id="NMU26371.1"/>
    </source>
</evidence>
<dbReference type="RefSeq" id="WP_069484957.1">
    <property type="nucleotide sequence ID" value="NZ_CP138329.1"/>
</dbReference>
<accession>A0A7Y0X5Y7</accession>
<dbReference type="AlphaFoldDB" id="A0A7Y0X5Y7"/>
<organism evidence="2 3">
    <name type="scientific">Vibrio parahaemolyticus</name>
    <dbReference type="NCBI Taxonomy" id="670"/>
    <lineage>
        <taxon>Bacteria</taxon>
        <taxon>Pseudomonadati</taxon>
        <taxon>Pseudomonadota</taxon>
        <taxon>Gammaproteobacteria</taxon>
        <taxon>Vibrionales</taxon>
        <taxon>Vibrionaceae</taxon>
        <taxon>Vibrio</taxon>
    </lineage>
</organism>
<evidence type="ECO:0000313" key="3">
    <source>
        <dbReference type="Proteomes" id="UP000555836"/>
    </source>
</evidence>
<reference evidence="2 3" key="1">
    <citation type="submission" date="2020-04" db="EMBL/GenBank/DDBJ databases">
        <title>Whole-genome sequencing of Vibrio spp. from China reveals different genetic environments of blaCTX-M-14 among diverse lineages.</title>
        <authorList>
            <person name="Zheng Z."/>
            <person name="Ye L."/>
            <person name="Chen S."/>
        </authorList>
    </citation>
    <scope>NUCLEOTIDE SEQUENCE [LARGE SCALE GENOMIC DNA]</scope>
    <source>
        <strain evidence="2 3">Vb0574</strain>
    </source>
</reference>
<dbReference type="Proteomes" id="UP000555836">
    <property type="component" value="Unassembled WGS sequence"/>
</dbReference>